<evidence type="ECO:0000259" key="8">
    <source>
        <dbReference type="PROSITE" id="PS50042"/>
    </source>
</evidence>
<evidence type="ECO:0000313" key="9">
    <source>
        <dbReference type="Proteomes" id="UP000695000"/>
    </source>
</evidence>
<dbReference type="InterPro" id="IPR050503">
    <property type="entry name" value="cAMP-dep_PK_reg_su-like"/>
</dbReference>
<evidence type="ECO:0000256" key="1">
    <source>
        <dbReference type="ARBA" id="ARBA00005753"/>
    </source>
</evidence>
<comment type="similarity">
    <text evidence="1">Belongs to the cAMP-dependent kinase regulatory chain family.</text>
</comment>
<dbReference type="PANTHER" id="PTHR11635">
    <property type="entry name" value="CAMP-DEPENDENT PROTEIN KINASE REGULATORY CHAIN"/>
    <property type="match status" value="1"/>
</dbReference>
<dbReference type="PRINTS" id="PR00103">
    <property type="entry name" value="CAMPKINASE"/>
</dbReference>
<evidence type="ECO:0000256" key="5">
    <source>
        <dbReference type="ARBA" id="ARBA00022741"/>
    </source>
</evidence>
<evidence type="ECO:0000256" key="2">
    <source>
        <dbReference type="ARBA" id="ARBA00022553"/>
    </source>
</evidence>
<dbReference type="PROSITE" id="PS00888">
    <property type="entry name" value="CNMP_BINDING_1"/>
    <property type="match status" value="1"/>
</dbReference>
<dbReference type="PROSITE" id="PS00889">
    <property type="entry name" value="CNMP_BINDING_2"/>
    <property type="match status" value="2"/>
</dbReference>
<evidence type="ECO:0000256" key="6">
    <source>
        <dbReference type="ARBA" id="ARBA00023149"/>
    </source>
</evidence>
<evidence type="ECO:0000256" key="4">
    <source>
        <dbReference type="ARBA" id="ARBA00022737"/>
    </source>
</evidence>
<dbReference type="InterPro" id="IPR000595">
    <property type="entry name" value="cNMP-bd_dom"/>
</dbReference>
<dbReference type="SMART" id="SM00100">
    <property type="entry name" value="cNMP"/>
    <property type="match status" value="2"/>
</dbReference>
<keyword evidence="5" id="KW-0547">Nucleotide-binding</keyword>
<reference evidence="10" key="1">
    <citation type="submission" date="2025-08" db="UniProtKB">
        <authorList>
            <consortium name="RefSeq"/>
        </authorList>
    </citation>
    <scope>IDENTIFICATION</scope>
    <source>
        <tissue evidence="10">Whole Larva</tissue>
    </source>
</reference>
<evidence type="ECO:0000256" key="3">
    <source>
        <dbReference type="ARBA" id="ARBA00022566"/>
    </source>
</evidence>
<dbReference type="Gene3D" id="2.60.120.10">
    <property type="entry name" value="Jelly Rolls"/>
    <property type="match status" value="2"/>
</dbReference>
<keyword evidence="3" id="KW-0116">cAMP-binding</keyword>
<keyword evidence="2" id="KW-0597">Phosphoprotein</keyword>
<dbReference type="InterPro" id="IPR014710">
    <property type="entry name" value="RmlC-like_jellyroll"/>
</dbReference>
<dbReference type="Gene3D" id="1.20.890.10">
    <property type="entry name" value="cAMP-dependent protein kinase regulatory subunit, dimerization-anchoring domain"/>
    <property type="match status" value="1"/>
</dbReference>
<dbReference type="Proteomes" id="UP000695000">
    <property type="component" value="Unplaced"/>
</dbReference>
<evidence type="ECO:0000256" key="7">
    <source>
        <dbReference type="SAM" id="MobiDB-lite"/>
    </source>
</evidence>
<keyword evidence="9" id="KW-1185">Reference proteome</keyword>
<dbReference type="InterPro" id="IPR012198">
    <property type="entry name" value="cAMP_dep_PK_reg_su"/>
</dbReference>
<dbReference type="CDD" id="cd12099">
    <property type="entry name" value="DD_RII_PKA"/>
    <property type="match status" value="1"/>
</dbReference>
<dbReference type="Pfam" id="PF00027">
    <property type="entry name" value="cNMP_binding"/>
    <property type="match status" value="2"/>
</dbReference>
<dbReference type="PROSITE" id="PS50042">
    <property type="entry name" value="CNMP_BINDING_3"/>
    <property type="match status" value="2"/>
</dbReference>
<accession>A0ABM1LZR2</accession>
<dbReference type="CDD" id="cd00038">
    <property type="entry name" value="CAP_ED"/>
    <property type="match status" value="2"/>
</dbReference>
<dbReference type="PANTHER" id="PTHR11635:SF152">
    <property type="entry name" value="CAMP-DEPENDENT PROTEIN KINASE TYPE I REGULATORY SUBUNIT-RELATED"/>
    <property type="match status" value="1"/>
</dbReference>
<dbReference type="PIRSF" id="PIRSF000548">
    <property type="entry name" value="PK_regulatory"/>
    <property type="match status" value="1"/>
</dbReference>
<dbReference type="GeneID" id="108556292"/>
<feature type="region of interest" description="Disordered" evidence="7">
    <location>
        <begin position="56"/>
        <end position="82"/>
    </location>
</feature>
<protein>
    <submittedName>
        <fullName evidence="10">cAMP-dependent protein kinase type II regulatory subunit</fullName>
    </submittedName>
</protein>
<dbReference type="SUPFAM" id="SSF51206">
    <property type="entry name" value="cAMP-binding domain-like"/>
    <property type="match status" value="2"/>
</dbReference>
<organism evidence="9 10">
    <name type="scientific">Nicrophorus vespilloides</name>
    <name type="common">Boreal carrion beetle</name>
    <dbReference type="NCBI Taxonomy" id="110193"/>
    <lineage>
        <taxon>Eukaryota</taxon>
        <taxon>Metazoa</taxon>
        <taxon>Ecdysozoa</taxon>
        <taxon>Arthropoda</taxon>
        <taxon>Hexapoda</taxon>
        <taxon>Insecta</taxon>
        <taxon>Pterygota</taxon>
        <taxon>Neoptera</taxon>
        <taxon>Endopterygota</taxon>
        <taxon>Coleoptera</taxon>
        <taxon>Polyphaga</taxon>
        <taxon>Staphyliniformia</taxon>
        <taxon>Silphidae</taxon>
        <taxon>Nicrophorinae</taxon>
        <taxon>Nicrophorus</taxon>
    </lineage>
</organism>
<dbReference type="InterPro" id="IPR018490">
    <property type="entry name" value="cNMP-bd_dom_sf"/>
</dbReference>
<sequence>MSRSQGQRIQVPDDLREVLLEFTISYLLEQPGDVVDYAADYFCRLRDARTTEIVYDRNTTAATPSSPEESMSREEEPPVGRFNTRRKSVFAETYDPEEDDDEGEKVVFPKSDEQRDKLAEAVANILLFRALDKEQMQDVLDAMFEKKVKAGEMVIKQGDDGDNFYVIQEGVFYAYVASEPSKEPQHIHTYNGQGSFGELALMYNMPRAATITAHTDGSLWAMDRQTFRRILLKSAFKKRKMYEALIDSVPMLKTLQSYERMNLADALAPKSFSQGDRIIKENDTADGMYFVEQGTISITVEDNGREVEVNRIGKGGYFGELALVTHRPRAASAYAAEDVKLAFLDVETFERLLGPCMQIMKRNINDYEEQMLKIFGSKSNIKDIR</sequence>
<keyword evidence="4" id="KW-0677">Repeat</keyword>
<keyword evidence="6" id="KW-0114">cAMP</keyword>
<feature type="domain" description="Cyclic nucleotide-binding" evidence="8">
    <location>
        <begin position="251"/>
        <end position="370"/>
    </location>
</feature>
<name>A0ABM1LZR2_NICVS</name>
<proteinExistence type="inferred from homology"/>
<evidence type="ECO:0000313" key="10">
    <source>
        <dbReference type="RefSeq" id="XP_017767812.1"/>
    </source>
</evidence>
<dbReference type="SUPFAM" id="SSF47391">
    <property type="entry name" value="Dimerization-anchoring domain of cAMP-dependent PK regulatory subunit"/>
    <property type="match status" value="1"/>
</dbReference>
<dbReference type="RefSeq" id="XP_017767812.1">
    <property type="nucleotide sequence ID" value="XM_017912323.1"/>
</dbReference>
<gene>
    <name evidence="10" type="primary">LOC108556292</name>
</gene>
<feature type="domain" description="Cyclic nucleotide-binding" evidence="8">
    <location>
        <begin position="127"/>
        <end position="248"/>
    </location>
</feature>
<dbReference type="InterPro" id="IPR018488">
    <property type="entry name" value="cNMP-bd_CS"/>
</dbReference>